<evidence type="ECO:0000256" key="3">
    <source>
        <dbReference type="ARBA" id="ARBA00013050"/>
    </source>
</evidence>
<dbReference type="GO" id="GO:0005524">
    <property type="term" value="F:ATP binding"/>
    <property type="evidence" value="ECO:0007669"/>
    <property type="project" value="UniProtKB-UniRule"/>
</dbReference>
<dbReference type="PANTHER" id="PTHR18866">
    <property type="entry name" value="CARBOXYLASE:PYRUVATE/ACETYL-COA/PROPIONYL-COA CARBOXYLASE"/>
    <property type="match status" value="1"/>
</dbReference>
<dbReference type="InterPro" id="IPR011764">
    <property type="entry name" value="Biotin_carboxylation_dom"/>
</dbReference>
<keyword evidence="7 14" id="KW-0067">ATP-binding</keyword>
<dbReference type="InterPro" id="IPR001882">
    <property type="entry name" value="Biotin_BS"/>
</dbReference>
<keyword evidence="8" id="KW-0460">Magnesium</keyword>
<dbReference type="InterPro" id="IPR050856">
    <property type="entry name" value="Biotin_carboxylase_complex"/>
</dbReference>
<proteinExistence type="predicted"/>
<dbReference type="InterPro" id="IPR016185">
    <property type="entry name" value="PreATP-grasp_dom_sf"/>
</dbReference>
<dbReference type="VEuPathDB" id="AmoebaDB:FDP41_000431"/>
<keyword evidence="4" id="KW-0436">Ligase</keyword>
<evidence type="ECO:0000256" key="14">
    <source>
        <dbReference type="PROSITE-ProRule" id="PRU00409"/>
    </source>
</evidence>
<dbReference type="AlphaFoldDB" id="A0A6A5CBU8"/>
<name>A0A6A5CBU8_NAEFO</name>
<dbReference type="PROSITE" id="PS50979">
    <property type="entry name" value="BC"/>
    <property type="match status" value="1"/>
</dbReference>
<feature type="domain" description="ATP-grasp" evidence="16">
    <location>
        <begin position="212"/>
        <end position="409"/>
    </location>
</feature>
<dbReference type="GO" id="GO:0016042">
    <property type="term" value="P:lipid catabolic process"/>
    <property type="evidence" value="ECO:0007669"/>
    <property type="project" value="UniProtKB-KW"/>
</dbReference>
<dbReference type="OMA" id="HEIQVTC"/>
<dbReference type="Gene3D" id="2.40.50.100">
    <property type="match status" value="1"/>
</dbReference>
<comment type="caution">
    <text evidence="18">The sequence shown here is derived from an EMBL/GenBank/DDBJ whole genome shotgun (WGS) entry which is preliminary data.</text>
</comment>
<evidence type="ECO:0000256" key="13">
    <source>
        <dbReference type="ARBA" id="ARBA00049495"/>
    </source>
</evidence>
<dbReference type="Pfam" id="PF18140">
    <property type="entry name" value="PCC_BT"/>
    <property type="match status" value="1"/>
</dbReference>
<dbReference type="InterPro" id="IPR011761">
    <property type="entry name" value="ATP-grasp"/>
</dbReference>
<evidence type="ECO:0000256" key="10">
    <source>
        <dbReference type="ARBA" id="ARBA00023098"/>
    </source>
</evidence>
<dbReference type="FunFam" id="3.30.1490.20:FF:000003">
    <property type="entry name" value="acetyl-CoA carboxylase isoform X1"/>
    <property type="match status" value="1"/>
</dbReference>
<dbReference type="GO" id="GO:0004658">
    <property type="term" value="F:propionyl-CoA carboxylase activity"/>
    <property type="evidence" value="ECO:0007669"/>
    <property type="project" value="UniProtKB-EC"/>
</dbReference>
<dbReference type="SUPFAM" id="SSF52440">
    <property type="entry name" value="PreATP-grasp domain"/>
    <property type="match status" value="1"/>
</dbReference>
<dbReference type="NCBIfam" id="NF006367">
    <property type="entry name" value="PRK08591.1"/>
    <property type="match status" value="1"/>
</dbReference>
<evidence type="ECO:0000313" key="18">
    <source>
        <dbReference type="EMBL" id="KAF0984532.1"/>
    </source>
</evidence>
<dbReference type="PROSITE" id="PS00188">
    <property type="entry name" value="BIOTIN"/>
    <property type="match status" value="1"/>
</dbReference>
<dbReference type="UniPathway" id="UPA00945">
    <property type="reaction ID" value="UER00908"/>
</dbReference>
<reference evidence="18 19" key="1">
    <citation type="journal article" date="2019" name="Sci. Rep.">
        <title>Nanopore sequencing improves the draft genome of the human pathogenic amoeba Naegleria fowleri.</title>
        <authorList>
            <person name="Liechti N."/>
            <person name="Schurch N."/>
            <person name="Bruggmann R."/>
            <person name="Wittwer M."/>
        </authorList>
    </citation>
    <scope>NUCLEOTIDE SEQUENCE [LARGE SCALE GENOMIC DNA]</scope>
    <source>
        <strain evidence="18 19">ATCC 30894</strain>
    </source>
</reference>
<dbReference type="Pfam" id="PF02786">
    <property type="entry name" value="CPSase_L_D2"/>
    <property type="match status" value="1"/>
</dbReference>
<gene>
    <name evidence="18" type="ORF">FDP41_000431</name>
</gene>
<keyword evidence="19" id="KW-1185">Reference proteome</keyword>
<dbReference type="VEuPathDB" id="AmoebaDB:NfTy_001100"/>
<dbReference type="RefSeq" id="XP_044569245.1">
    <property type="nucleotide sequence ID" value="XM_044707710.1"/>
</dbReference>
<protein>
    <recommendedName>
        <fullName evidence="3">propionyl-CoA carboxylase</fullName>
        <ecNumber evidence="3">6.4.1.3</ecNumber>
    </recommendedName>
</protein>
<evidence type="ECO:0000256" key="6">
    <source>
        <dbReference type="ARBA" id="ARBA00022741"/>
    </source>
</evidence>
<dbReference type="InterPro" id="IPR005481">
    <property type="entry name" value="BC-like_N"/>
</dbReference>
<dbReference type="InterPro" id="IPR011054">
    <property type="entry name" value="Rudment_hybrid_motif"/>
</dbReference>
<dbReference type="FunFam" id="3.30.470.20:FF:000028">
    <property type="entry name" value="Methylcrotonoyl-CoA carboxylase subunit alpha, mitochondrial"/>
    <property type="match status" value="1"/>
</dbReference>
<feature type="domain" description="Lipoyl-binding" evidence="15">
    <location>
        <begin position="677"/>
        <end position="756"/>
    </location>
</feature>
<keyword evidence="9" id="KW-0442">Lipid degradation</keyword>
<dbReference type="Pfam" id="PF00364">
    <property type="entry name" value="Biotin_lipoyl"/>
    <property type="match status" value="1"/>
</dbReference>
<dbReference type="PROSITE" id="PS50975">
    <property type="entry name" value="ATP_GRASP"/>
    <property type="match status" value="1"/>
</dbReference>
<dbReference type="EC" id="6.4.1.3" evidence="3"/>
<comment type="catalytic activity">
    <reaction evidence="13">
        <text>propanoyl-CoA + hydrogencarbonate + ATP = (S)-methylmalonyl-CoA + ADP + phosphate + H(+)</text>
        <dbReference type="Rhea" id="RHEA:23720"/>
        <dbReference type="ChEBI" id="CHEBI:15378"/>
        <dbReference type="ChEBI" id="CHEBI:17544"/>
        <dbReference type="ChEBI" id="CHEBI:30616"/>
        <dbReference type="ChEBI" id="CHEBI:43474"/>
        <dbReference type="ChEBI" id="CHEBI:57327"/>
        <dbReference type="ChEBI" id="CHEBI:57392"/>
        <dbReference type="ChEBI" id="CHEBI:456216"/>
        <dbReference type="EC" id="6.4.1.3"/>
    </reaction>
    <physiologicalReaction direction="left-to-right" evidence="13">
        <dbReference type="Rhea" id="RHEA:23721"/>
    </physiologicalReaction>
</comment>
<dbReference type="InterPro" id="IPR005479">
    <property type="entry name" value="CPAse_ATP-bd"/>
</dbReference>
<evidence type="ECO:0000256" key="11">
    <source>
        <dbReference type="ARBA" id="ARBA00023211"/>
    </source>
</evidence>
<dbReference type="PROSITE" id="PS00867">
    <property type="entry name" value="CPSASE_2"/>
    <property type="match status" value="1"/>
</dbReference>
<evidence type="ECO:0000259" key="17">
    <source>
        <dbReference type="PROSITE" id="PS50979"/>
    </source>
</evidence>
<evidence type="ECO:0000256" key="12">
    <source>
        <dbReference type="ARBA" id="ARBA00023267"/>
    </source>
</evidence>
<dbReference type="VEuPathDB" id="AmoebaDB:NF0005880"/>
<dbReference type="GO" id="GO:0046872">
    <property type="term" value="F:metal ion binding"/>
    <property type="evidence" value="ECO:0007669"/>
    <property type="project" value="UniProtKB-KW"/>
</dbReference>
<dbReference type="EMBL" id="VFQX01000002">
    <property type="protein sequence ID" value="KAF0984532.1"/>
    <property type="molecule type" value="Genomic_DNA"/>
</dbReference>
<dbReference type="InterPro" id="IPR000089">
    <property type="entry name" value="Biotin_lipoyl"/>
</dbReference>
<dbReference type="GeneID" id="68107649"/>
<evidence type="ECO:0000256" key="1">
    <source>
        <dbReference type="ARBA" id="ARBA00001953"/>
    </source>
</evidence>
<dbReference type="InterPro" id="IPR011053">
    <property type="entry name" value="Single_hybrid_motif"/>
</dbReference>
<dbReference type="Pfam" id="PF02785">
    <property type="entry name" value="Biotin_carb_C"/>
    <property type="match status" value="1"/>
</dbReference>
<dbReference type="PROSITE" id="PS00866">
    <property type="entry name" value="CPSASE_1"/>
    <property type="match status" value="1"/>
</dbReference>
<evidence type="ECO:0000259" key="15">
    <source>
        <dbReference type="PROSITE" id="PS50968"/>
    </source>
</evidence>
<sequence length="756" mass="83901">MKNTLAKIVRCNKQLASKASSSYSVSSSRQGAFVLTTTSSSVECTNAQSLKLMRTPSSYSYKQFSTSVPKNFETTNNLKAPSQESSGEQKEHYFNKILIANRGEIACRIIKTCRKLGIKTVAVYSDADANNKHVRMADESVYIGGSSPADSYLRADRIIAAMKKTGAEAVHPGFGFLSENASFAKAIEESGLVFIGPPSSAISAMGDKIESKIIAEKAKVNIIPGYQGEVHSADESVSIAEKIGYPVMIKASAGGGGKGMRIAYNPEELREGFRLSQEEAIRNFGSDKMLIERFVENPRHIEIQIICDQHGNYLYLPERECSIQRRNQKVIEEAPSSVIDEQTRKAMGEQAVALAKEVGYYSAGTVEMLIDQNKNFYFLEMNTRLQVEHPITEFITGIDLVEQMIRVAAKKPLILKQKDIKITGHATECRVYAEDPMNNFAPSVGTLHTYIEPKDDEGRIRVDSGILEGSEISVFYDPMISKLITYGKDRIDSINRMVEALDIYVIQGVRHNISLLRDILVTEEYRKGNITTKFIPKHYPEGFKGIKLTPDQKSSLIASVGLMEYISSRRDFHISGQLPRAQAPKTLELVINVDKEAYPVAVTQEKGKYIVELKNQLYVAKTNWVYGTPIFRAVLNDTNSVIVQVGERKGTSQKVSFMGTEFKFEIRTPKEQELHKHMPVIIPPDLSKMLIAPMPGAIVSVAVKPGQKVFPNQELVVMEAMKMQNVLRAAGEGVVKSVNVKPGDIVGNEAILVEFE</sequence>
<dbReference type="Gene3D" id="3.30.700.30">
    <property type="match status" value="1"/>
</dbReference>
<evidence type="ECO:0000256" key="4">
    <source>
        <dbReference type="ARBA" id="ARBA00022598"/>
    </source>
</evidence>
<dbReference type="InterPro" id="IPR041265">
    <property type="entry name" value="PCC_BT"/>
</dbReference>
<evidence type="ECO:0000256" key="8">
    <source>
        <dbReference type="ARBA" id="ARBA00022842"/>
    </source>
</evidence>
<dbReference type="PROSITE" id="PS50968">
    <property type="entry name" value="BIOTINYL_LIPOYL"/>
    <property type="match status" value="1"/>
</dbReference>
<dbReference type="OrthoDB" id="196847at2759"/>
<dbReference type="SUPFAM" id="SSF51246">
    <property type="entry name" value="Rudiment single hybrid motif"/>
    <property type="match status" value="1"/>
</dbReference>
<evidence type="ECO:0000256" key="7">
    <source>
        <dbReference type="ARBA" id="ARBA00022840"/>
    </source>
</evidence>
<organism evidence="18 19">
    <name type="scientific">Naegleria fowleri</name>
    <name type="common">Brain eating amoeba</name>
    <dbReference type="NCBI Taxonomy" id="5763"/>
    <lineage>
        <taxon>Eukaryota</taxon>
        <taxon>Discoba</taxon>
        <taxon>Heterolobosea</taxon>
        <taxon>Tetramitia</taxon>
        <taxon>Eutetramitia</taxon>
        <taxon>Vahlkampfiidae</taxon>
        <taxon>Naegleria</taxon>
    </lineage>
</organism>
<keyword evidence="10" id="KW-0443">Lipid metabolism</keyword>
<dbReference type="SUPFAM" id="SSF56059">
    <property type="entry name" value="Glutathione synthetase ATP-binding domain-like"/>
    <property type="match status" value="1"/>
</dbReference>
<keyword evidence="5" id="KW-0479">Metal-binding</keyword>
<dbReference type="GO" id="GO:0005739">
    <property type="term" value="C:mitochondrion"/>
    <property type="evidence" value="ECO:0007669"/>
    <property type="project" value="TreeGrafter"/>
</dbReference>
<keyword evidence="12" id="KW-0092">Biotin</keyword>
<dbReference type="SMART" id="SM00878">
    <property type="entry name" value="Biotin_carb_C"/>
    <property type="match status" value="1"/>
</dbReference>
<dbReference type="CDD" id="cd06850">
    <property type="entry name" value="biotinyl_domain"/>
    <property type="match status" value="1"/>
</dbReference>
<keyword evidence="11" id="KW-0464">Manganese</keyword>
<dbReference type="PANTHER" id="PTHR18866:SF33">
    <property type="entry name" value="METHYLCROTONOYL-COA CARBOXYLASE SUBUNIT ALPHA, MITOCHONDRIAL-RELATED"/>
    <property type="match status" value="1"/>
</dbReference>
<comment type="cofactor">
    <cofactor evidence="1">
        <name>biotin</name>
        <dbReference type="ChEBI" id="CHEBI:57586"/>
    </cofactor>
</comment>
<evidence type="ECO:0000256" key="5">
    <source>
        <dbReference type="ARBA" id="ARBA00022723"/>
    </source>
</evidence>
<evidence type="ECO:0000256" key="9">
    <source>
        <dbReference type="ARBA" id="ARBA00022963"/>
    </source>
</evidence>
<keyword evidence="6 14" id="KW-0547">Nucleotide-binding</keyword>
<evidence type="ECO:0000313" key="19">
    <source>
        <dbReference type="Proteomes" id="UP000444721"/>
    </source>
</evidence>
<dbReference type="Proteomes" id="UP000444721">
    <property type="component" value="Unassembled WGS sequence"/>
</dbReference>
<feature type="domain" description="Biotin carboxylation" evidence="17">
    <location>
        <begin position="93"/>
        <end position="540"/>
    </location>
</feature>
<accession>A0A6A5CBU8</accession>
<dbReference type="Pfam" id="PF00289">
    <property type="entry name" value="Biotin_carb_N"/>
    <property type="match status" value="1"/>
</dbReference>
<evidence type="ECO:0000256" key="2">
    <source>
        <dbReference type="ARBA" id="ARBA00005060"/>
    </source>
</evidence>
<evidence type="ECO:0000259" key="16">
    <source>
        <dbReference type="PROSITE" id="PS50975"/>
    </source>
</evidence>
<dbReference type="InterPro" id="IPR005482">
    <property type="entry name" value="Biotin_COase_C"/>
</dbReference>
<comment type="pathway">
    <text evidence="2">Metabolic intermediate metabolism; propanoyl-CoA degradation; succinyl-CoA from propanoyl-CoA: step 1/3.</text>
</comment>
<dbReference type="Gene3D" id="3.30.470.20">
    <property type="entry name" value="ATP-grasp fold, B domain"/>
    <property type="match status" value="1"/>
</dbReference>
<dbReference type="SUPFAM" id="SSF51230">
    <property type="entry name" value="Single hybrid motif"/>
    <property type="match status" value="1"/>
</dbReference>
<dbReference type="FunFam" id="3.40.50.20:FF:000010">
    <property type="entry name" value="Propionyl-CoA carboxylase subunit alpha"/>
    <property type="match status" value="1"/>
</dbReference>